<name>A0ABR6BSQ2_9PSEU</name>
<sequence length="131" mass="13810">MRKVLLLACGAISCVALVLGVATFVWGITPHEWDGDLDFTVTQFCHTTGDAPPSCAVLEPDQDQRGSASPIVDVRNVSTESWNLPAHTKVGDAVVCHVHQRDVAIDSAGGLTKVDQCRPMSATASAIAPKS</sequence>
<evidence type="ECO:0000313" key="1">
    <source>
        <dbReference type="EMBL" id="MBA8929676.1"/>
    </source>
</evidence>
<reference evidence="1 2" key="1">
    <citation type="submission" date="2020-08" db="EMBL/GenBank/DDBJ databases">
        <title>Genomic Encyclopedia of Archaeal and Bacterial Type Strains, Phase II (KMG-II): from individual species to whole genera.</title>
        <authorList>
            <person name="Goeker M."/>
        </authorList>
    </citation>
    <scope>NUCLEOTIDE SEQUENCE [LARGE SCALE GENOMIC DNA]</scope>
    <source>
        <strain evidence="1 2">DSM 43850</strain>
    </source>
</reference>
<protein>
    <recommendedName>
        <fullName evidence="3">Secreted protein</fullName>
    </recommendedName>
</protein>
<gene>
    <name evidence="1" type="ORF">BC739_006894</name>
</gene>
<organism evidence="1 2">
    <name type="scientific">Kutzneria viridogrisea</name>
    <dbReference type="NCBI Taxonomy" id="47990"/>
    <lineage>
        <taxon>Bacteria</taxon>
        <taxon>Bacillati</taxon>
        <taxon>Actinomycetota</taxon>
        <taxon>Actinomycetes</taxon>
        <taxon>Pseudonocardiales</taxon>
        <taxon>Pseudonocardiaceae</taxon>
        <taxon>Kutzneria</taxon>
    </lineage>
</organism>
<accession>A0ABR6BSQ2</accession>
<comment type="caution">
    <text evidence="1">The sequence shown here is derived from an EMBL/GenBank/DDBJ whole genome shotgun (WGS) entry which is preliminary data.</text>
</comment>
<dbReference type="Proteomes" id="UP000517916">
    <property type="component" value="Unassembled WGS sequence"/>
</dbReference>
<evidence type="ECO:0008006" key="3">
    <source>
        <dbReference type="Google" id="ProtNLM"/>
    </source>
</evidence>
<evidence type="ECO:0000313" key="2">
    <source>
        <dbReference type="Proteomes" id="UP000517916"/>
    </source>
</evidence>
<proteinExistence type="predicted"/>
<dbReference type="EMBL" id="JACJID010000005">
    <property type="protein sequence ID" value="MBA8929676.1"/>
    <property type="molecule type" value="Genomic_DNA"/>
</dbReference>
<dbReference type="RefSeq" id="WP_025361686.1">
    <property type="nucleotide sequence ID" value="NZ_BAAABQ010000089.1"/>
</dbReference>
<keyword evidence="2" id="KW-1185">Reference proteome</keyword>